<keyword evidence="9" id="KW-0645">Protease</keyword>
<dbReference type="SUPFAM" id="SSF53955">
    <property type="entry name" value="Lysozyme-like"/>
    <property type="match status" value="1"/>
</dbReference>
<name>A0A127FEV6_STEDE</name>
<dbReference type="NCBIfam" id="TIGR02071">
    <property type="entry name" value="PBP_1b"/>
    <property type="match status" value="1"/>
</dbReference>
<dbReference type="PATRIC" id="fig|465721.4.peg.3288"/>
<evidence type="ECO:0000256" key="12">
    <source>
        <dbReference type="ARBA" id="ARBA00022801"/>
    </source>
</evidence>
<reference evidence="29 30" key="1">
    <citation type="submission" date="2015-06" db="EMBL/GenBank/DDBJ databases">
        <title>A Comprehensive Approach to Explore the Metabolic and Phylogenetic Diversity of Bacterial Steroid Degradation in the Environment: Testosterone as an Example.</title>
        <authorList>
            <person name="Yang F.-C."/>
            <person name="Chen Y.-L."/>
            <person name="Yu C.-P."/>
            <person name="Tang S.-L."/>
            <person name="Wang P.-H."/>
            <person name="Ismail W."/>
            <person name="Wang C.-H."/>
            <person name="Yang C.-Y."/>
            <person name="Chiang Y.-R."/>
        </authorList>
    </citation>
    <scope>NUCLEOTIDE SEQUENCE [LARGE SCALE GENOMIC DNA]</scope>
    <source>
        <strain evidence="29 30">DSM 18526</strain>
    </source>
</reference>
<keyword evidence="7" id="KW-1003">Cell membrane</keyword>
<dbReference type="InterPro" id="IPR023346">
    <property type="entry name" value="Lysozyme-like_dom_sf"/>
</dbReference>
<evidence type="ECO:0000256" key="2">
    <source>
        <dbReference type="ARBA" id="ARBA00004236"/>
    </source>
</evidence>
<dbReference type="Gene3D" id="3.40.710.10">
    <property type="entry name" value="DD-peptidase/beta-lactamase superfamily"/>
    <property type="match status" value="1"/>
</dbReference>
<feature type="transmembrane region" description="Helical" evidence="25">
    <location>
        <begin position="12"/>
        <end position="33"/>
    </location>
</feature>
<dbReference type="Gene3D" id="3.30.2060.10">
    <property type="entry name" value="Penicillin-binding protein 1b domain"/>
    <property type="match status" value="1"/>
</dbReference>
<evidence type="ECO:0000256" key="13">
    <source>
        <dbReference type="ARBA" id="ARBA00022960"/>
    </source>
</evidence>
<dbReference type="Pfam" id="PF00912">
    <property type="entry name" value="Transgly"/>
    <property type="match status" value="1"/>
</dbReference>
<keyword evidence="17" id="KW-0511">Multifunctional enzyme</keyword>
<dbReference type="PIRSF" id="PIRSF002799">
    <property type="entry name" value="PBP_1b"/>
    <property type="match status" value="1"/>
</dbReference>
<dbReference type="GO" id="GO:0071555">
    <property type="term" value="P:cell wall organization"/>
    <property type="evidence" value="ECO:0007669"/>
    <property type="project" value="UniProtKB-UniRule"/>
</dbReference>
<dbReference type="UniPathway" id="UPA00219"/>
<evidence type="ECO:0000256" key="8">
    <source>
        <dbReference type="ARBA" id="ARBA00022645"/>
    </source>
</evidence>
<feature type="active site" description="Proton donor; for transglycosylase activity" evidence="24">
    <location>
        <position position="179"/>
    </location>
</feature>
<feature type="domain" description="Glycosyl transferase family 51" evidence="27">
    <location>
        <begin position="155"/>
        <end position="326"/>
    </location>
</feature>
<evidence type="ECO:0000256" key="24">
    <source>
        <dbReference type="PIRSR" id="PIRSR002799-1"/>
    </source>
</evidence>
<dbReference type="Proteomes" id="UP000070250">
    <property type="component" value="Chromosome"/>
</dbReference>
<dbReference type="GO" id="GO:0005886">
    <property type="term" value="C:plasma membrane"/>
    <property type="evidence" value="ECO:0007669"/>
    <property type="project" value="UniProtKB-SubCell"/>
</dbReference>
<evidence type="ECO:0000256" key="5">
    <source>
        <dbReference type="ARBA" id="ARBA00007739"/>
    </source>
</evidence>
<evidence type="ECO:0000259" key="27">
    <source>
        <dbReference type="Pfam" id="PF00912"/>
    </source>
</evidence>
<keyword evidence="25" id="KW-0812">Transmembrane</keyword>
<gene>
    <name evidence="29" type="ORF">ACG33_15385</name>
</gene>
<dbReference type="InterPro" id="IPR001460">
    <property type="entry name" value="PCN-bd_Tpept"/>
</dbReference>
<dbReference type="EMBL" id="CP011971">
    <property type="protein sequence ID" value="AMN48455.1"/>
    <property type="molecule type" value="Genomic_DNA"/>
</dbReference>
<keyword evidence="13 23" id="KW-0133">Cell shape</keyword>
<evidence type="ECO:0000256" key="3">
    <source>
        <dbReference type="ARBA" id="ARBA00004752"/>
    </source>
</evidence>
<evidence type="ECO:0000256" key="6">
    <source>
        <dbReference type="ARBA" id="ARBA00018637"/>
    </source>
</evidence>
<feature type="domain" description="Bifunctional transglycosylase second" evidence="28">
    <location>
        <begin position="60"/>
        <end position="143"/>
    </location>
</feature>
<keyword evidence="8" id="KW-0121">Carboxypeptidase</keyword>
<dbReference type="AlphaFoldDB" id="A0A127FEV6"/>
<dbReference type="GO" id="GO:0008658">
    <property type="term" value="F:penicillin binding"/>
    <property type="evidence" value="ECO:0007669"/>
    <property type="project" value="UniProtKB-UniRule"/>
</dbReference>
<keyword evidence="18 23" id="KW-0961">Cell wall biogenesis/degradation</keyword>
<comment type="pathway">
    <text evidence="3 23">Cell wall biogenesis; peptidoglycan biosynthesis.</text>
</comment>
<comment type="catalytic activity">
    <reaction evidence="21">
        <text>[GlcNAc-(1-&gt;4)-Mur2Ac(oyl-L-Ala-gamma-D-Glu-L-Lys-D-Ala-D-Ala)](n)-di-trans,octa-cis-undecaprenyl diphosphate + beta-D-GlcNAc-(1-&gt;4)-Mur2Ac(oyl-L-Ala-gamma-D-Glu-L-Lys-D-Ala-D-Ala)-di-trans,octa-cis-undecaprenyl diphosphate = [GlcNAc-(1-&gt;4)-Mur2Ac(oyl-L-Ala-gamma-D-Glu-L-Lys-D-Ala-D-Ala)](n+1)-di-trans,octa-cis-undecaprenyl diphosphate + di-trans,octa-cis-undecaprenyl diphosphate + H(+)</text>
        <dbReference type="Rhea" id="RHEA:23708"/>
        <dbReference type="Rhea" id="RHEA-COMP:9602"/>
        <dbReference type="Rhea" id="RHEA-COMP:9603"/>
        <dbReference type="ChEBI" id="CHEBI:15378"/>
        <dbReference type="ChEBI" id="CHEBI:58405"/>
        <dbReference type="ChEBI" id="CHEBI:60033"/>
        <dbReference type="ChEBI" id="CHEBI:78435"/>
        <dbReference type="EC" id="2.4.99.28"/>
    </reaction>
</comment>
<keyword evidence="11 23" id="KW-0808">Transferase</keyword>
<evidence type="ECO:0000256" key="10">
    <source>
        <dbReference type="ARBA" id="ARBA00022676"/>
    </source>
</evidence>
<dbReference type="GO" id="GO:0009252">
    <property type="term" value="P:peptidoglycan biosynthetic process"/>
    <property type="evidence" value="ECO:0007669"/>
    <property type="project" value="UniProtKB-UniRule"/>
</dbReference>
<evidence type="ECO:0000256" key="1">
    <source>
        <dbReference type="ARBA" id="ARBA00002624"/>
    </source>
</evidence>
<evidence type="ECO:0000256" key="9">
    <source>
        <dbReference type="ARBA" id="ARBA00022670"/>
    </source>
</evidence>
<dbReference type="SUPFAM" id="SSF56601">
    <property type="entry name" value="beta-lactamase/transpeptidase-like"/>
    <property type="match status" value="1"/>
</dbReference>
<evidence type="ECO:0000259" key="26">
    <source>
        <dbReference type="Pfam" id="PF00905"/>
    </source>
</evidence>
<dbReference type="Gene3D" id="1.10.3810.10">
    <property type="entry name" value="Biosynthetic peptidoglycan transglycosylase-like"/>
    <property type="match status" value="1"/>
</dbReference>
<dbReference type="KEGG" id="sdf:ACG33_15385"/>
<evidence type="ECO:0000256" key="7">
    <source>
        <dbReference type="ARBA" id="ARBA00022475"/>
    </source>
</evidence>
<evidence type="ECO:0000256" key="11">
    <source>
        <dbReference type="ARBA" id="ARBA00022679"/>
    </source>
</evidence>
<dbReference type="GO" id="GO:0030288">
    <property type="term" value="C:outer membrane-bounded periplasmic space"/>
    <property type="evidence" value="ECO:0007669"/>
    <property type="project" value="TreeGrafter"/>
</dbReference>
<dbReference type="GO" id="GO:0006508">
    <property type="term" value="P:proteolysis"/>
    <property type="evidence" value="ECO:0007669"/>
    <property type="project" value="UniProtKB-KW"/>
</dbReference>
<keyword evidence="30" id="KW-1185">Reference proteome</keyword>
<comment type="similarity">
    <text evidence="5 23">In the N-terminal section; belongs to the glycosyltransferase 51 family.</text>
</comment>
<evidence type="ECO:0000256" key="17">
    <source>
        <dbReference type="ARBA" id="ARBA00023268"/>
    </source>
</evidence>
<evidence type="ECO:0000256" key="21">
    <source>
        <dbReference type="ARBA" id="ARBA00049902"/>
    </source>
</evidence>
<evidence type="ECO:0000313" key="29">
    <source>
        <dbReference type="EMBL" id="AMN48455.1"/>
    </source>
</evidence>
<evidence type="ECO:0000313" key="30">
    <source>
        <dbReference type="Proteomes" id="UP000070250"/>
    </source>
</evidence>
<keyword evidence="25" id="KW-1133">Transmembrane helix</keyword>
<feature type="domain" description="Penicillin-binding protein transpeptidase" evidence="26">
    <location>
        <begin position="422"/>
        <end position="661"/>
    </location>
</feature>
<dbReference type="GO" id="GO:0009274">
    <property type="term" value="C:peptidoglycan-based cell wall"/>
    <property type="evidence" value="ECO:0007669"/>
    <property type="project" value="UniProtKB-UniRule"/>
</dbReference>
<evidence type="ECO:0000256" key="20">
    <source>
        <dbReference type="ARBA" id="ARBA00034000"/>
    </source>
</evidence>
<dbReference type="STRING" id="465721.ACG33_15385"/>
<evidence type="ECO:0000256" key="4">
    <source>
        <dbReference type="ARBA" id="ARBA00007090"/>
    </source>
</evidence>
<evidence type="ECO:0000256" key="18">
    <source>
        <dbReference type="ARBA" id="ARBA00023316"/>
    </source>
</evidence>
<feature type="active site" description="Acyl-ester intermediate; for transpeptidase activity" evidence="24">
    <location>
        <position position="460"/>
    </location>
</feature>
<evidence type="ECO:0000259" key="28">
    <source>
        <dbReference type="Pfam" id="PF14814"/>
    </source>
</evidence>
<dbReference type="InterPro" id="IPR001264">
    <property type="entry name" value="Glyco_trans_51"/>
</dbReference>
<keyword evidence="10 23" id="KW-0328">Glycosyltransferase</keyword>
<evidence type="ECO:0000256" key="14">
    <source>
        <dbReference type="ARBA" id="ARBA00022984"/>
    </source>
</evidence>
<dbReference type="GO" id="GO:0046677">
    <property type="term" value="P:response to antibiotic"/>
    <property type="evidence" value="ECO:0007669"/>
    <property type="project" value="UniProtKB-UniRule"/>
</dbReference>
<evidence type="ECO:0000256" key="15">
    <source>
        <dbReference type="ARBA" id="ARBA00023136"/>
    </source>
</evidence>
<dbReference type="OrthoDB" id="9766909at2"/>
<dbReference type="PANTHER" id="PTHR32282">
    <property type="entry name" value="BINDING PROTEIN TRANSPEPTIDASE, PUTATIVE-RELATED"/>
    <property type="match status" value="1"/>
</dbReference>
<keyword evidence="14 23" id="KW-0573">Peptidoglycan synthesis</keyword>
<dbReference type="InterPro" id="IPR050396">
    <property type="entry name" value="Glycosyltr_51/Transpeptidase"/>
</dbReference>
<accession>A0A127FEV6</accession>
<proteinExistence type="inferred from homology"/>
<dbReference type="InterPro" id="IPR011813">
    <property type="entry name" value="PBP_1b"/>
</dbReference>
<keyword evidence="12" id="KW-0378">Hydrolase</keyword>
<comment type="subcellular location">
    <subcellularLocation>
        <location evidence="2">Cell membrane</location>
    </subcellularLocation>
</comment>
<evidence type="ECO:0000256" key="23">
    <source>
        <dbReference type="PIRNR" id="PIRNR002799"/>
    </source>
</evidence>
<keyword evidence="15 25" id="KW-0472">Membrane</keyword>
<evidence type="ECO:0000256" key="22">
    <source>
        <dbReference type="NCBIfam" id="TIGR02071"/>
    </source>
</evidence>
<comment type="similarity">
    <text evidence="4 23">In the C-terminal section; belongs to the transpeptidase family.</text>
</comment>
<dbReference type="GO" id="GO:0009002">
    <property type="term" value="F:serine-type D-Ala-D-Ala carboxypeptidase activity"/>
    <property type="evidence" value="ECO:0007669"/>
    <property type="project" value="UniProtKB-EC"/>
</dbReference>
<organism evidence="29 30">
    <name type="scientific">Steroidobacter denitrificans</name>
    <dbReference type="NCBI Taxonomy" id="465721"/>
    <lineage>
        <taxon>Bacteria</taxon>
        <taxon>Pseudomonadati</taxon>
        <taxon>Pseudomonadota</taxon>
        <taxon>Gammaproteobacteria</taxon>
        <taxon>Steroidobacterales</taxon>
        <taxon>Steroidobacteraceae</taxon>
        <taxon>Steroidobacter</taxon>
    </lineage>
</organism>
<evidence type="ECO:0000256" key="19">
    <source>
        <dbReference type="ARBA" id="ARBA00032454"/>
    </source>
</evidence>
<dbReference type="PANTHER" id="PTHR32282:SF11">
    <property type="entry name" value="PENICILLIN-BINDING PROTEIN 1B"/>
    <property type="match status" value="1"/>
</dbReference>
<dbReference type="InterPro" id="IPR012338">
    <property type="entry name" value="Beta-lactam/transpept-like"/>
</dbReference>
<dbReference type="GO" id="GO:0008955">
    <property type="term" value="F:peptidoglycan glycosyltransferase activity"/>
    <property type="evidence" value="ECO:0007669"/>
    <property type="project" value="UniProtKB-UniRule"/>
</dbReference>
<dbReference type="InterPro" id="IPR028166">
    <property type="entry name" value="UB2H"/>
</dbReference>
<evidence type="ECO:0000256" key="25">
    <source>
        <dbReference type="SAM" id="Phobius"/>
    </source>
</evidence>
<sequence length="777" mass="85533">MAFALKKYRKQILAAVALLIGLLIIALLAWTLYLDRKITAQFEGRRWTLPAQVYAEPTDLYVGQVLSADALEQELIRLGYHRARRASSPGAYSRDGNRIELVSRRFPFWDGLQESQRLTIVTHGNAIFGMRDASGEEIPIFRLDPLLIGSIFPVHGEDRVVVTPQEVSPLLPTALKVVEDRQFDSHLGVDFSAIARAAWVNLRAGHIAQGGSTLTQQLVKSYFLDNRRTFSRKIEEAVMAMLLEVHFEKQDLMNAYINEIYLGQDGRRAIHGFGLASQFYFGKPLAELQLHEVALLVAIVRGPSYYDPRRHPQRARERRDLVLELMARHGVIDNTEAQQAAKQPLGILGADNRAGGYYPAFLDLVRRTLRRDYREEDLTEAGLKIFSTLDPRIQNEAEKSLAQELDRLDRTRRQPAAHKLEGVVIVTAPQNGEVIAMVGGRQAGFDGFNRALDAHRSIGSLVKPVIYLAAIETGLYNAATLVEDGPVEVKLPNGKLWQPQNISKQYYGPVPLVRALAQSLNLATVHLGLEVGLPKVTRKFVALGLGQEPPQLPAVLLGAVDVSPLEVAQLYNGFANGGFSTPLRAVRAVVDEQGKPLKSFALEITPVADPKAVYEVNRMLVQVMEHGSGRAARSRLPADVVVAGKTGTSSDYRDSWFAGFSGNHLAVVWIGYDDNAPTGLTGASGSLAVWSRLMGSIDTASWSAALPEGLEETWIEFATGLAARPGCGDDVILIAVPRDTRIPARAGCEADPSQEPANAPPLQKQAHRWWQGIIRRP</sequence>
<dbReference type="InterPro" id="IPR036950">
    <property type="entry name" value="PBP_transglycosylase"/>
</dbReference>
<dbReference type="GO" id="GO:0008360">
    <property type="term" value="P:regulation of cell shape"/>
    <property type="evidence" value="ECO:0007669"/>
    <property type="project" value="UniProtKB-UniRule"/>
</dbReference>
<evidence type="ECO:0000256" key="16">
    <source>
        <dbReference type="ARBA" id="ARBA00023251"/>
    </source>
</evidence>
<dbReference type="RefSeq" id="WP_066922535.1">
    <property type="nucleotide sequence ID" value="NZ_CP011971.1"/>
</dbReference>
<dbReference type="Pfam" id="PF14814">
    <property type="entry name" value="UB2H"/>
    <property type="match status" value="1"/>
</dbReference>
<protein>
    <recommendedName>
        <fullName evidence="6 22">Penicillin-binding protein 1B</fullName>
        <shortName evidence="23">PBP-1b</shortName>
        <shortName evidence="23">PBP1b</shortName>
    </recommendedName>
    <alternativeName>
        <fullName evidence="19 23">Murein polymerase</fullName>
    </alternativeName>
</protein>
<keyword evidence="16" id="KW-0046">Antibiotic resistance</keyword>
<comment type="function">
    <text evidence="1 23">Cell wall formation. Synthesis of cross-linked peptidoglycan from the lipid intermediates. The enzyme has a penicillin-insensitive transglycosylase N-terminal domain (formation of linear glycan strands) and a penicillin-sensitive transpeptidase C-terminal domain (cross-linking of the peptide subunits).</text>
</comment>
<comment type="catalytic activity">
    <reaction evidence="20">
        <text>Preferential cleavage: (Ac)2-L-Lys-D-Ala-|-D-Ala. Also transpeptidation of peptidyl-alanyl moieties that are N-acyl substituents of D-alanine.</text>
        <dbReference type="EC" id="3.4.16.4"/>
    </reaction>
</comment>
<dbReference type="Pfam" id="PF00905">
    <property type="entry name" value="Transpeptidase"/>
    <property type="match status" value="1"/>
</dbReference>